<name>A0A0E9UNH4_ANGAN</name>
<organism evidence="1">
    <name type="scientific">Anguilla anguilla</name>
    <name type="common">European freshwater eel</name>
    <name type="synonym">Muraena anguilla</name>
    <dbReference type="NCBI Taxonomy" id="7936"/>
    <lineage>
        <taxon>Eukaryota</taxon>
        <taxon>Metazoa</taxon>
        <taxon>Chordata</taxon>
        <taxon>Craniata</taxon>
        <taxon>Vertebrata</taxon>
        <taxon>Euteleostomi</taxon>
        <taxon>Actinopterygii</taxon>
        <taxon>Neopterygii</taxon>
        <taxon>Teleostei</taxon>
        <taxon>Anguilliformes</taxon>
        <taxon>Anguillidae</taxon>
        <taxon>Anguilla</taxon>
    </lineage>
</organism>
<accession>A0A0E9UNH4</accession>
<reference evidence="1" key="1">
    <citation type="submission" date="2014-11" db="EMBL/GenBank/DDBJ databases">
        <authorList>
            <person name="Amaro Gonzalez C."/>
        </authorList>
    </citation>
    <scope>NUCLEOTIDE SEQUENCE</scope>
</reference>
<protein>
    <submittedName>
        <fullName evidence="1">Uncharacterized protein</fullName>
    </submittedName>
</protein>
<dbReference type="AlphaFoldDB" id="A0A0E9UNH4"/>
<reference evidence="1" key="2">
    <citation type="journal article" date="2015" name="Fish Shellfish Immunol.">
        <title>Early steps in the European eel (Anguilla anguilla)-Vibrio vulnificus interaction in the gills: Role of the RtxA13 toxin.</title>
        <authorList>
            <person name="Callol A."/>
            <person name="Pajuelo D."/>
            <person name="Ebbesson L."/>
            <person name="Teles M."/>
            <person name="MacKenzie S."/>
            <person name="Amaro C."/>
        </authorList>
    </citation>
    <scope>NUCLEOTIDE SEQUENCE</scope>
</reference>
<dbReference type="EMBL" id="GBXM01041158">
    <property type="protein sequence ID" value="JAH67419.1"/>
    <property type="molecule type" value="Transcribed_RNA"/>
</dbReference>
<evidence type="ECO:0000313" key="1">
    <source>
        <dbReference type="EMBL" id="JAH67419.1"/>
    </source>
</evidence>
<sequence>MVYFCHETEKYVEWKVSLFCSKYDFFKQYLSCFS</sequence>
<proteinExistence type="predicted"/>